<evidence type="ECO:0000313" key="3">
    <source>
        <dbReference type="EMBL" id="MCG4564762.1"/>
    </source>
</evidence>
<keyword evidence="4" id="KW-1185">Reference proteome</keyword>
<accession>A0A9Q4ABP3</accession>
<dbReference type="InterPro" id="IPR032820">
    <property type="entry name" value="ATPase_put"/>
</dbReference>
<evidence type="ECO:0000256" key="1">
    <source>
        <dbReference type="SAM" id="MobiDB-lite"/>
    </source>
</evidence>
<proteinExistence type="predicted"/>
<protein>
    <submittedName>
        <fullName evidence="3">AtpZ/AtpI family protein</fullName>
    </submittedName>
</protein>
<evidence type="ECO:0000313" key="4">
    <source>
        <dbReference type="Proteomes" id="UP001108123"/>
    </source>
</evidence>
<reference evidence="3" key="1">
    <citation type="submission" date="2022-01" db="EMBL/GenBank/DDBJ databases">
        <title>Collection of gut derived symbiotic bacterial strains cultured from healthy donors.</title>
        <authorList>
            <person name="Lin H."/>
            <person name="Kohout C."/>
            <person name="Waligurski E."/>
            <person name="Pamer E.G."/>
        </authorList>
    </citation>
    <scope>NUCLEOTIDE SEQUENCE</scope>
    <source>
        <strain evidence="3">MSK.14.39</strain>
    </source>
</reference>
<organism evidence="3 4">
    <name type="scientific">Anaerosalibacter bizertensis</name>
    <dbReference type="NCBI Taxonomy" id="932217"/>
    <lineage>
        <taxon>Bacteria</taxon>
        <taxon>Bacillati</taxon>
        <taxon>Bacillota</taxon>
        <taxon>Tissierellia</taxon>
        <taxon>Tissierellales</taxon>
        <taxon>Sporanaerobacteraceae</taxon>
        <taxon>Anaerosalibacter</taxon>
    </lineage>
</organism>
<feature type="transmembrane region" description="Helical" evidence="2">
    <location>
        <begin position="12"/>
        <end position="33"/>
    </location>
</feature>
<feature type="region of interest" description="Disordered" evidence="1">
    <location>
        <begin position="70"/>
        <end position="94"/>
    </location>
</feature>
<keyword evidence="2" id="KW-1133">Transmembrane helix</keyword>
<evidence type="ECO:0000256" key="2">
    <source>
        <dbReference type="SAM" id="Phobius"/>
    </source>
</evidence>
<sequence>MKNNNKKTIGEGIALITQVGLSIITPILIGVYLGNLMDKKLNTGMVFTIIFIIVGALSGFMNLFKLGNRKTEKGSEVDASRRKDKDDNKEDNSS</sequence>
<keyword evidence="2" id="KW-0472">Membrane</keyword>
<comment type="caution">
    <text evidence="3">The sequence shown here is derived from an EMBL/GenBank/DDBJ whole genome shotgun (WGS) entry which is preliminary data.</text>
</comment>
<dbReference type="Proteomes" id="UP001108123">
    <property type="component" value="Unassembled WGS sequence"/>
</dbReference>
<keyword evidence="2" id="KW-0812">Transmembrane</keyword>
<dbReference type="RefSeq" id="WP_216383598.1">
    <property type="nucleotide sequence ID" value="NZ_JAHLOA010000003.1"/>
</dbReference>
<name>A0A9Q4ABP3_9FIRM</name>
<gene>
    <name evidence="3" type="ORF">L0P62_04785</name>
</gene>
<dbReference type="EMBL" id="JAKNID010000012">
    <property type="protein sequence ID" value="MCG4564762.1"/>
    <property type="molecule type" value="Genomic_DNA"/>
</dbReference>
<dbReference type="Pfam" id="PF09527">
    <property type="entry name" value="ATPase_gene1"/>
    <property type="match status" value="1"/>
</dbReference>
<feature type="transmembrane region" description="Helical" evidence="2">
    <location>
        <begin position="45"/>
        <end position="64"/>
    </location>
</feature>
<dbReference type="AlphaFoldDB" id="A0A9Q4ABP3"/>